<proteinExistence type="predicted"/>
<name>A0A9W6CX17_9BACT</name>
<dbReference type="InterPro" id="IPR036291">
    <property type="entry name" value="NAD(P)-bd_dom_sf"/>
</dbReference>
<dbReference type="SUPFAM" id="SSF50129">
    <property type="entry name" value="GroES-like"/>
    <property type="match status" value="1"/>
</dbReference>
<organism evidence="3 4">
    <name type="scientific">Desulforhabdus amnigena</name>
    <dbReference type="NCBI Taxonomy" id="40218"/>
    <lineage>
        <taxon>Bacteria</taxon>
        <taxon>Pseudomonadati</taxon>
        <taxon>Thermodesulfobacteriota</taxon>
        <taxon>Syntrophobacteria</taxon>
        <taxon>Syntrophobacterales</taxon>
        <taxon>Syntrophobacteraceae</taxon>
        <taxon>Desulforhabdus</taxon>
    </lineage>
</organism>
<dbReference type="EMBL" id="BSDR01000001">
    <property type="protein sequence ID" value="GLI33421.1"/>
    <property type="molecule type" value="Genomic_DNA"/>
</dbReference>
<keyword evidence="4" id="KW-1185">Reference proteome</keyword>
<protein>
    <submittedName>
        <fullName evidence="3">Alcohol dehydrogenase</fullName>
    </submittedName>
</protein>
<dbReference type="Proteomes" id="UP001144372">
    <property type="component" value="Unassembled WGS sequence"/>
</dbReference>
<evidence type="ECO:0000313" key="4">
    <source>
        <dbReference type="Proteomes" id="UP001144372"/>
    </source>
</evidence>
<dbReference type="InterPro" id="IPR013154">
    <property type="entry name" value="ADH-like_N"/>
</dbReference>
<gene>
    <name evidence="3" type="ORF">DAMNIGENAA_08540</name>
</gene>
<feature type="domain" description="Alcohol dehydrogenase-like N-terminal" evidence="2">
    <location>
        <begin position="19"/>
        <end position="119"/>
    </location>
</feature>
<reference evidence="3" key="1">
    <citation type="submission" date="2022-12" db="EMBL/GenBank/DDBJ databases">
        <title>Reference genome sequencing for broad-spectrum identification of bacterial and archaeal isolates by mass spectrometry.</title>
        <authorList>
            <person name="Sekiguchi Y."/>
            <person name="Tourlousse D.M."/>
        </authorList>
    </citation>
    <scope>NUCLEOTIDE SEQUENCE</scope>
    <source>
        <strain evidence="3">ASRB1</strain>
    </source>
</reference>
<dbReference type="PANTHER" id="PTHR43401:SF2">
    <property type="entry name" value="L-THREONINE 3-DEHYDROGENASE"/>
    <property type="match status" value="1"/>
</dbReference>
<dbReference type="InterPro" id="IPR011032">
    <property type="entry name" value="GroES-like_sf"/>
</dbReference>
<dbReference type="PANTHER" id="PTHR43401">
    <property type="entry name" value="L-THREONINE 3-DEHYDROGENASE"/>
    <property type="match status" value="1"/>
</dbReference>
<dbReference type="SUPFAM" id="SSF51735">
    <property type="entry name" value="NAD(P)-binding Rossmann-fold domains"/>
    <property type="match status" value="1"/>
</dbReference>
<evidence type="ECO:0000259" key="2">
    <source>
        <dbReference type="Pfam" id="PF08240"/>
    </source>
</evidence>
<dbReference type="Pfam" id="PF08240">
    <property type="entry name" value="ADH_N"/>
    <property type="match status" value="1"/>
</dbReference>
<dbReference type="InterPro" id="IPR050129">
    <property type="entry name" value="Zn_alcohol_dh"/>
</dbReference>
<evidence type="ECO:0000313" key="3">
    <source>
        <dbReference type="EMBL" id="GLI33421.1"/>
    </source>
</evidence>
<dbReference type="Gene3D" id="3.40.50.720">
    <property type="entry name" value="NAD(P)-binding Rossmann-like Domain"/>
    <property type="match status" value="1"/>
</dbReference>
<keyword evidence="1" id="KW-0560">Oxidoreductase</keyword>
<dbReference type="Gene3D" id="3.90.180.10">
    <property type="entry name" value="Medium-chain alcohol dehydrogenases, catalytic domain"/>
    <property type="match status" value="1"/>
</dbReference>
<accession>A0A9W6CX17</accession>
<dbReference type="GO" id="GO:0016491">
    <property type="term" value="F:oxidoreductase activity"/>
    <property type="evidence" value="ECO:0007669"/>
    <property type="project" value="UniProtKB-KW"/>
</dbReference>
<comment type="caution">
    <text evidence="3">The sequence shown here is derived from an EMBL/GenBank/DDBJ whole genome shotgun (WGS) entry which is preliminary data.</text>
</comment>
<dbReference type="AlphaFoldDB" id="A0A9W6CX17"/>
<sequence>MEAFNELNLLEVDLPVAEQDDILLKVSHCALCRTDAKMFRQGQRDLVLPRILGHEVFGFNEQTGERFVIWPGEACGVCEECLKGHENLCSQMRIMGFHRDGGFAEYLSVSKSSVIPVPENLPGHLACLAEPLASTLNALEQARVEKNERILIYGGGPVGLLMSLAAQSLGATAFVVEKNPPKLRKSEKFRSSLAIEGSPECRLKDFDVVVNAAPSLSIFHEGMSKLRSGGCFCLFSGFTGEGTFPVSILNEIHYRQLRLAGAYGSTRRHMEKAVLLLNLFQESVSYLVEEVIELDQIPLALEAILSGDTLKFVAKI</sequence>
<evidence type="ECO:0000256" key="1">
    <source>
        <dbReference type="ARBA" id="ARBA00023002"/>
    </source>
</evidence>